<dbReference type="RefSeq" id="WP_236401442.1">
    <property type="nucleotide sequence ID" value="NZ_JAKJHZ010000005.1"/>
</dbReference>
<dbReference type="InterPro" id="IPR036589">
    <property type="entry name" value="HCY_dom_sf"/>
</dbReference>
<name>A0ABS9HB67_9ACTN</name>
<dbReference type="SUPFAM" id="SSF82282">
    <property type="entry name" value="Homocysteine S-methyltransferase"/>
    <property type="match status" value="1"/>
</dbReference>
<evidence type="ECO:0000256" key="2">
    <source>
        <dbReference type="ARBA" id="ARBA00022679"/>
    </source>
</evidence>
<dbReference type="PANTHER" id="PTHR46015:SF1">
    <property type="entry name" value="HOMOCYSTEINE S-METHYLTRANSFERASE-LIKE ISOFORM 1"/>
    <property type="match status" value="1"/>
</dbReference>
<feature type="binding site" evidence="5">
    <location>
        <position position="285"/>
    </location>
    <ligand>
        <name>Zn(2+)</name>
        <dbReference type="ChEBI" id="CHEBI:29105"/>
    </ligand>
</feature>
<feature type="binding site" evidence="5">
    <location>
        <position position="222"/>
    </location>
    <ligand>
        <name>Zn(2+)</name>
        <dbReference type="ChEBI" id="CHEBI:29105"/>
    </ligand>
</feature>
<dbReference type="PROSITE" id="PS50970">
    <property type="entry name" value="HCY"/>
    <property type="match status" value="1"/>
</dbReference>
<keyword evidence="1 5" id="KW-0489">Methyltransferase</keyword>
<dbReference type="NCBIfam" id="NF007020">
    <property type="entry name" value="PRK09485.1"/>
    <property type="match status" value="1"/>
</dbReference>
<evidence type="ECO:0000313" key="7">
    <source>
        <dbReference type="EMBL" id="MCF6377739.1"/>
    </source>
</evidence>
<protein>
    <submittedName>
        <fullName evidence="7">Homocysteine S-methyltransferase</fullName>
        <ecNumber evidence="7">2.1.1.10</ecNumber>
    </submittedName>
</protein>
<evidence type="ECO:0000259" key="6">
    <source>
        <dbReference type="PROSITE" id="PS50970"/>
    </source>
</evidence>
<dbReference type="Gene3D" id="3.20.20.330">
    <property type="entry name" value="Homocysteine-binding-like domain"/>
    <property type="match status" value="1"/>
</dbReference>
<gene>
    <name evidence="7" type="primary">mmuM</name>
    <name evidence="7" type="ORF">L2K70_08985</name>
</gene>
<comment type="caution">
    <text evidence="7">The sequence shown here is derived from an EMBL/GenBank/DDBJ whole genome shotgun (WGS) entry which is preliminary data.</text>
</comment>
<evidence type="ECO:0000256" key="3">
    <source>
        <dbReference type="ARBA" id="ARBA00022723"/>
    </source>
</evidence>
<organism evidence="7 8">
    <name type="scientific">Nocardioides potassii</name>
    <dbReference type="NCBI Taxonomy" id="2911371"/>
    <lineage>
        <taxon>Bacteria</taxon>
        <taxon>Bacillati</taxon>
        <taxon>Actinomycetota</taxon>
        <taxon>Actinomycetes</taxon>
        <taxon>Propionibacteriales</taxon>
        <taxon>Nocardioidaceae</taxon>
        <taxon>Nocardioides</taxon>
    </lineage>
</organism>
<dbReference type="PANTHER" id="PTHR46015">
    <property type="entry name" value="ZGC:172121"/>
    <property type="match status" value="1"/>
</dbReference>
<evidence type="ECO:0000256" key="5">
    <source>
        <dbReference type="PROSITE-ProRule" id="PRU00333"/>
    </source>
</evidence>
<dbReference type="Proteomes" id="UP001201161">
    <property type="component" value="Unassembled WGS sequence"/>
</dbReference>
<keyword evidence="4 5" id="KW-0862">Zinc</keyword>
<feature type="binding site" evidence="5">
    <location>
        <position position="284"/>
    </location>
    <ligand>
        <name>Zn(2+)</name>
        <dbReference type="ChEBI" id="CHEBI:29105"/>
    </ligand>
</feature>
<dbReference type="Pfam" id="PF02574">
    <property type="entry name" value="S-methyl_trans"/>
    <property type="match status" value="1"/>
</dbReference>
<keyword evidence="8" id="KW-1185">Reference proteome</keyword>
<keyword evidence="2 5" id="KW-0808">Transferase</keyword>
<keyword evidence="3 5" id="KW-0479">Metal-binding</keyword>
<feature type="domain" description="Hcy-binding" evidence="6">
    <location>
        <begin position="3"/>
        <end position="299"/>
    </location>
</feature>
<dbReference type="GO" id="GO:0032259">
    <property type="term" value="P:methylation"/>
    <property type="evidence" value="ECO:0007669"/>
    <property type="project" value="UniProtKB-KW"/>
</dbReference>
<comment type="cofactor">
    <cofactor evidence="5">
        <name>Zn(2+)</name>
        <dbReference type="ChEBI" id="CHEBI:29105"/>
    </cofactor>
</comment>
<accession>A0ABS9HB67</accession>
<dbReference type="EMBL" id="JAKJHZ010000005">
    <property type="protein sequence ID" value="MCF6377739.1"/>
    <property type="molecule type" value="Genomic_DNA"/>
</dbReference>
<dbReference type="EC" id="2.1.1.10" evidence="7"/>
<evidence type="ECO:0000313" key="8">
    <source>
        <dbReference type="Proteomes" id="UP001201161"/>
    </source>
</evidence>
<dbReference type="InterPro" id="IPR003726">
    <property type="entry name" value="HCY_dom"/>
</dbReference>
<dbReference type="InterPro" id="IPR051486">
    <property type="entry name" value="Hcy_S-methyltransferase"/>
</dbReference>
<dbReference type="GO" id="GO:0008168">
    <property type="term" value="F:methyltransferase activity"/>
    <property type="evidence" value="ECO:0007669"/>
    <property type="project" value="UniProtKB-KW"/>
</dbReference>
<reference evidence="7 8" key="1">
    <citation type="submission" date="2022-01" db="EMBL/GenBank/DDBJ databases">
        <title>Nocardioides sp. nov., an actinomycete isolated from mining soil.</title>
        <authorList>
            <person name="Liu L."/>
        </authorList>
    </citation>
    <scope>NUCLEOTIDE SEQUENCE [LARGE SCALE GENOMIC DNA]</scope>
    <source>
        <strain evidence="7 8">KLBMP 9356</strain>
    </source>
</reference>
<proteinExistence type="predicted"/>
<sequence>MTRTDLKSAIADRPVVLDGGLATLLERHGHDLASDLWSARLLRDDPAAVERAHREFFEAGAEVATTASYQVSFEGFGAAGVDRDEVELLLRRSVALAAAARDAVSPDGWVAASVGPYGAVLADGSEYRGDYDLDVAGLRAFHRPRLDVLASTVGEGADVLAFETIPCLAEVEAVLAELDGTGVPAWLSLTAADGRTRQGEHLSEAFAMAADVAEVIAVGINCTTPLDARDAVPTAGAAFGTAVVYPNSGQAWNADAREWEGESAFHADDVSAWVLAGARLVGGCCRVGPEDITALRATLRA</sequence>
<evidence type="ECO:0000256" key="1">
    <source>
        <dbReference type="ARBA" id="ARBA00022603"/>
    </source>
</evidence>
<evidence type="ECO:0000256" key="4">
    <source>
        <dbReference type="ARBA" id="ARBA00022833"/>
    </source>
</evidence>